<dbReference type="STRING" id="1392250.A0A2I2GDJ0"/>
<feature type="region of interest" description="Disordered" evidence="4">
    <location>
        <begin position="177"/>
        <end position="209"/>
    </location>
</feature>
<sequence length="360" mass="40067">MVLTQQSLVSFIHHLSCQVDGATSFSSLVSFSEDFNPLQNATQKVLEELQGVLGQLRQQAISRSQTRPAPECIPSVLEGCRDAVQLVHNQLHLYQYTCGGKEFVNAAWMEPVEALQHYKLILEQCIHCMGSEDADSLGTTPAAAALESLKSLVLYHLERQSHFQAFQLHDPYQRAPSPTVCSHSQAPSTYVTPPQSVNGGEAPDRSPTPHPLAAFSQVFSHRVDRENEMTDVDIRTSDGSTPLYWTIEEGHADMARILIEAQADMDTPHPKTGLPPLYLAVQQLRRGLVKVMITKGANPALRIPGKHCSRCKKAKRPQGRNSRCVLMAIERNQGNEVTWQAIDAMLRAEFWRRNPSGKSR</sequence>
<dbReference type="InterPro" id="IPR002110">
    <property type="entry name" value="Ankyrin_rpt"/>
</dbReference>
<feature type="repeat" description="ANK" evidence="3">
    <location>
        <begin position="238"/>
        <end position="270"/>
    </location>
</feature>
<dbReference type="Gene3D" id="1.25.40.20">
    <property type="entry name" value="Ankyrin repeat-containing domain"/>
    <property type="match status" value="1"/>
</dbReference>
<dbReference type="InterPro" id="IPR036770">
    <property type="entry name" value="Ankyrin_rpt-contain_sf"/>
</dbReference>
<evidence type="ECO:0000313" key="6">
    <source>
        <dbReference type="Proteomes" id="UP000234275"/>
    </source>
</evidence>
<dbReference type="SMART" id="SM00248">
    <property type="entry name" value="ANK"/>
    <property type="match status" value="2"/>
</dbReference>
<protein>
    <submittedName>
        <fullName evidence="5">Uncharacterized protein</fullName>
    </submittedName>
</protein>
<dbReference type="AlphaFoldDB" id="A0A2I2GDJ0"/>
<evidence type="ECO:0000256" key="2">
    <source>
        <dbReference type="ARBA" id="ARBA00023043"/>
    </source>
</evidence>
<dbReference type="GeneID" id="36555311"/>
<keyword evidence="1" id="KW-0677">Repeat</keyword>
<dbReference type="OrthoDB" id="366390at2759"/>
<dbReference type="Proteomes" id="UP000234275">
    <property type="component" value="Unassembled WGS sequence"/>
</dbReference>
<dbReference type="PROSITE" id="PS50297">
    <property type="entry name" value="ANK_REP_REGION"/>
    <property type="match status" value="1"/>
</dbReference>
<evidence type="ECO:0000256" key="3">
    <source>
        <dbReference type="PROSITE-ProRule" id="PRU00023"/>
    </source>
</evidence>
<dbReference type="EMBL" id="MSFO01000003">
    <property type="protein sequence ID" value="PLB50901.1"/>
    <property type="molecule type" value="Genomic_DNA"/>
</dbReference>
<proteinExistence type="predicted"/>
<dbReference type="PROSITE" id="PS50088">
    <property type="entry name" value="ANK_REPEAT"/>
    <property type="match status" value="1"/>
</dbReference>
<dbReference type="SUPFAM" id="SSF48403">
    <property type="entry name" value="Ankyrin repeat"/>
    <property type="match status" value="1"/>
</dbReference>
<comment type="caution">
    <text evidence="5">The sequence shown here is derived from an EMBL/GenBank/DDBJ whole genome shotgun (WGS) entry which is preliminary data.</text>
</comment>
<dbReference type="VEuPathDB" id="FungiDB:P170DRAFT_425198"/>
<evidence type="ECO:0000256" key="4">
    <source>
        <dbReference type="SAM" id="MobiDB-lite"/>
    </source>
</evidence>
<evidence type="ECO:0000256" key="1">
    <source>
        <dbReference type="ARBA" id="ARBA00022737"/>
    </source>
</evidence>
<organism evidence="5 6">
    <name type="scientific">Aspergillus steynii IBT 23096</name>
    <dbReference type="NCBI Taxonomy" id="1392250"/>
    <lineage>
        <taxon>Eukaryota</taxon>
        <taxon>Fungi</taxon>
        <taxon>Dikarya</taxon>
        <taxon>Ascomycota</taxon>
        <taxon>Pezizomycotina</taxon>
        <taxon>Eurotiomycetes</taxon>
        <taxon>Eurotiomycetidae</taxon>
        <taxon>Eurotiales</taxon>
        <taxon>Aspergillaceae</taxon>
        <taxon>Aspergillus</taxon>
        <taxon>Aspergillus subgen. Circumdati</taxon>
    </lineage>
</organism>
<evidence type="ECO:0000313" key="5">
    <source>
        <dbReference type="EMBL" id="PLB50901.1"/>
    </source>
</evidence>
<dbReference type="Pfam" id="PF12796">
    <property type="entry name" value="Ank_2"/>
    <property type="match status" value="1"/>
</dbReference>
<name>A0A2I2GDJ0_9EURO</name>
<reference evidence="5 6" key="1">
    <citation type="submission" date="2016-12" db="EMBL/GenBank/DDBJ databases">
        <title>The genomes of Aspergillus section Nigri reveals drivers in fungal speciation.</title>
        <authorList>
            <consortium name="DOE Joint Genome Institute"/>
            <person name="Vesth T.C."/>
            <person name="Nybo J."/>
            <person name="Theobald S."/>
            <person name="Brandl J."/>
            <person name="Frisvad J.C."/>
            <person name="Nielsen K.F."/>
            <person name="Lyhne E.K."/>
            <person name="Kogle M.E."/>
            <person name="Kuo A."/>
            <person name="Riley R."/>
            <person name="Clum A."/>
            <person name="Nolan M."/>
            <person name="Lipzen A."/>
            <person name="Salamov A."/>
            <person name="Henrissat B."/>
            <person name="Wiebenga A."/>
            <person name="De Vries R.P."/>
            <person name="Grigoriev I.V."/>
            <person name="Mortensen U.H."/>
            <person name="Andersen M.R."/>
            <person name="Baker S.E."/>
        </authorList>
    </citation>
    <scope>NUCLEOTIDE SEQUENCE [LARGE SCALE GENOMIC DNA]</scope>
    <source>
        <strain evidence="5 6">IBT 23096</strain>
    </source>
</reference>
<dbReference type="RefSeq" id="XP_024706203.1">
    <property type="nucleotide sequence ID" value="XM_024847612.1"/>
</dbReference>
<accession>A0A2I2GDJ0</accession>
<feature type="compositionally biased region" description="Polar residues" evidence="4">
    <location>
        <begin position="179"/>
        <end position="198"/>
    </location>
</feature>
<gene>
    <name evidence="5" type="ORF">P170DRAFT_425198</name>
</gene>
<dbReference type="PANTHER" id="PTHR24171">
    <property type="entry name" value="ANKYRIN REPEAT DOMAIN-CONTAINING PROTEIN 39-RELATED"/>
    <property type="match status" value="1"/>
</dbReference>
<keyword evidence="6" id="KW-1185">Reference proteome</keyword>
<keyword evidence="2 3" id="KW-0040">ANK repeat</keyword>